<evidence type="ECO:0000256" key="4">
    <source>
        <dbReference type="PIRSR" id="PIRSR638970-1"/>
    </source>
</evidence>
<gene>
    <name evidence="10" type="ORF">EJQ19_00265</name>
</gene>
<feature type="signal peptide" evidence="5">
    <location>
        <begin position="1"/>
        <end position="33"/>
    </location>
</feature>
<dbReference type="InterPro" id="IPR004103">
    <property type="entry name" value="Lyase_8_C"/>
</dbReference>
<evidence type="ECO:0000259" key="8">
    <source>
        <dbReference type="Pfam" id="PF08124"/>
    </source>
</evidence>
<evidence type="ECO:0000256" key="2">
    <source>
        <dbReference type="ARBA" id="ARBA00022729"/>
    </source>
</evidence>
<dbReference type="Gene3D" id="1.50.10.100">
    <property type="entry name" value="Chondroitin AC/alginate lyase"/>
    <property type="match status" value="1"/>
</dbReference>
<dbReference type="InterPro" id="IPR012970">
    <property type="entry name" value="Lyase_8_alpha_N"/>
</dbReference>
<dbReference type="PANTHER" id="PTHR38481">
    <property type="entry name" value="HYALURONATE LYASE"/>
    <property type="match status" value="1"/>
</dbReference>
<feature type="active site" evidence="4">
    <location>
        <position position="263"/>
    </location>
</feature>
<feature type="domain" description="Polysaccharide lyase family 8 C-terminal" evidence="7">
    <location>
        <begin position="683"/>
        <end position="746"/>
    </location>
</feature>
<keyword evidence="11" id="KW-1185">Reference proteome</keyword>
<dbReference type="RefSeq" id="WP_126139209.1">
    <property type="nucleotide sequence ID" value="NZ_RXHU01000002.1"/>
</dbReference>
<keyword evidence="3 10" id="KW-0456">Lyase</keyword>
<reference evidence="10 11" key="1">
    <citation type="submission" date="2018-12" db="EMBL/GenBank/DDBJ databases">
        <title>Bacillus ochoae sp. nov., Paenibacillus whitsoniae sp. nov., Paenibacillus spiritus sp. nov. Isolated from the Mars Exploration Rover during spacecraft assembly.</title>
        <authorList>
            <person name="Seuylemezian A."/>
            <person name="Vaishampayan P."/>
        </authorList>
    </citation>
    <scope>NUCLEOTIDE SEQUENCE [LARGE SCALE GENOMIC DNA]</scope>
    <source>
        <strain evidence="10 11">MER 54</strain>
    </source>
</reference>
<dbReference type="SUPFAM" id="SSF74650">
    <property type="entry name" value="Galactose mutarotase-like"/>
    <property type="match status" value="1"/>
</dbReference>
<protein>
    <submittedName>
        <fullName evidence="10">Hyaluronate lyase</fullName>
    </submittedName>
</protein>
<dbReference type="GO" id="GO:0005975">
    <property type="term" value="P:carbohydrate metabolic process"/>
    <property type="evidence" value="ECO:0007669"/>
    <property type="project" value="InterPro"/>
</dbReference>
<dbReference type="GO" id="GO:0016837">
    <property type="term" value="F:carbon-oxygen lyase activity, acting on polysaccharides"/>
    <property type="evidence" value="ECO:0007669"/>
    <property type="project" value="UniProtKB-ARBA"/>
</dbReference>
<evidence type="ECO:0000259" key="7">
    <source>
        <dbReference type="Pfam" id="PF02884"/>
    </source>
</evidence>
<evidence type="ECO:0000256" key="3">
    <source>
        <dbReference type="ARBA" id="ARBA00023239"/>
    </source>
</evidence>
<dbReference type="CDD" id="cd01083">
    <property type="entry name" value="GAG_Lyase"/>
    <property type="match status" value="1"/>
</dbReference>
<proteinExistence type="inferred from homology"/>
<dbReference type="InterPro" id="IPR011071">
    <property type="entry name" value="Lyase_8-like_C"/>
</dbReference>
<evidence type="ECO:0000313" key="10">
    <source>
        <dbReference type="EMBL" id="RTE11779.1"/>
    </source>
</evidence>
<feature type="domain" description="Polysaccharide lyase family 8 central" evidence="6">
    <location>
        <begin position="404"/>
        <end position="668"/>
    </location>
</feature>
<evidence type="ECO:0000256" key="5">
    <source>
        <dbReference type="SAM" id="SignalP"/>
    </source>
</evidence>
<dbReference type="SUPFAM" id="SSF49863">
    <property type="entry name" value="Hyaluronate lyase-like, C-terminal domain"/>
    <property type="match status" value="1"/>
</dbReference>
<comment type="caution">
    <text evidence="10">The sequence shown here is derived from an EMBL/GenBank/DDBJ whole genome shotgun (WGS) entry which is preliminary data.</text>
</comment>
<dbReference type="EMBL" id="RXHU01000002">
    <property type="protein sequence ID" value="RTE11779.1"/>
    <property type="molecule type" value="Genomic_DNA"/>
</dbReference>
<name>A0A3S0AFM1_9BACL</name>
<dbReference type="InterPro" id="IPR033803">
    <property type="entry name" value="CBD-like_Golvesin-Xly"/>
</dbReference>
<dbReference type="Pfam" id="PF08124">
    <property type="entry name" value="Lyase_8_N"/>
    <property type="match status" value="1"/>
</dbReference>
<comment type="similarity">
    <text evidence="1">Belongs to the polysaccharide lyase 8 family.</text>
</comment>
<feature type="active site" evidence="4">
    <location>
        <position position="254"/>
    </location>
</feature>
<accession>A0A3S0AFM1</accession>
<dbReference type="AlphaFoldDB" id="A0A3S0AFM1"/>
<evidence type="ECO:0000256" key="1">
    <source>
        <dbReference type="ARBA" id="ARBA00006699"/>
    </source>
</evidence>
<dbReference type="InterPro" id="IPR014718">
    <property type="entry name" value="GH-type_carb-bd"/>
</dbReference>
<feature type="domain" description="Polysaccharide lyase 8 N-terminal alpha-helical" evidence="8">
    <location>
        <begin position="44"/>
        <end position="357"/>
    </location>
</feature>
<dbReference type="Pfam" id="PF02884">
    <property type="entry name" value="Lyase_8_C"/>
    <property type="match status" value="1"/>
</dbReference>
<evidence type="ECO:0000259" key="9">
    <source>
        <dbReference type="Pfam" id="PF25275"/>
    </source>
</evidence>
<dbReference type="InterPro" id="IPR011013">
    <property type="entry name" value="Gal_mutarotase_sf_dom"/>
</dbReference>
<feature type="active site" evidence="4">
    <location>
        <position position="317"/>
    </location>
</feature>
<feature type="chain" id="PRO_5018570711" evidence="5">
    <location>
        <begin position="34"/>
        <end position="936"/>
    </location>
</feature>
<dbReference type="InterPro" id="IPR038970">
    <property type="entry name" value="Lyase_8"/>
</dbReference>
<dbReference type="Pfam" id="PF25275">
    <property type="entry name" value="Golvesin_C"/>
    <property type="match status" value="1"/>
</dbReference>
<dbReference type="OrthoDB" id="6636047at2"/>
<dbReference type="SUPFAM" id="SSF48230">
    <property type="entry name" value="Chondroitin AC/alginate lyase"/>
    <property type="match status" value="1"/>
</dbReference>
<dbReference type="Gene3D" id="2.70.98.10">
    <property type="match status" value="1"/>
</dbReference>
<dbReference type="InterPro" id="IPR008929">
    <property type="entry name" value="Chondroitin_lyas"/>
</dbReference>
<dbReference type="GO" id="GO:0030246">
    <property type="term" value="F:carbohydrate binding"/>
    <property type="evidence" value="ECO:0007669"/>
    <property type="project" value="InterPro"/>
</dbReference>
<evidence type="ECO:0000259" key="6">
    <source>
        <dbReference type="Pfam" id="PF02278"/>
    </source>
</evidence>
<feature type="domain" description="Golvesin/Xly CBD-like" evidence="9">
    <location>
        <begin position="803"/>
        <end position="933"/>
    </location>
</feature>
<evidence type="ECO:0000313" key="11">
    <source>
        <dbReference type="Proteomes" id="UP000276128"/>
    </source>
</evidence>
<dbReference type="Gene3D" id="2.60.220.10">
    <property type="entry name" value="Polysaccharide lyase family 8-like, C-terminal"/>
    <property type="match status" value="1"/>
</dbReference>
<dbReference type="InterPro" id="IPR003159">
    <property type="entry name" value="Lyase_8_central_dom"/>
</dbReference>
<keyword evidence="2 5" id="KW-0732">Signal</keyword>
<organism evidence="10 11">
    <name type="scientific">Paenibacillus whitsoniae</name>
    <dbReference type="NCBI Taxonomy" id="2496558"/>
    <lineage>
        <taxon>Bacteria</taxon>
        <taxon>Bacillati</taxon>
        <taxon>Bacillota</taxon>
        <taxon>Bacilli</taxon>
        <taxon>Bacillales</taxon>
        <taxon>Paenibacillaceae</taxon>
        <taxon>Paenibacillus</taxon>
    </lineage>
</organism>
<dbReference type="Pfam" id="PF02278">
    <property type="entry name" value="Lyase_8"/>
    <property type="match status" value="1"/>
</dbReference>
<sequence>MGKGRGRRAGCVCLIMLMVVALIGGLTPQSAHAADEFDGLRAKWREMLTGGTAYDTADSAIASAIAAISAKAKANWDSMNKTPAEPNNFLWNDLTAGTRTSSQVTAGFRRIKEIALATQTYGSEYYGNTAMIADVIMALDWMNANRYNSTKASYDNWWDWQIGAPTALNDTVILMYDYLTPTQITNYMDAVNKYLPAVNKAGANLSWQAVVVALRAVIIKDSTKLTAARDALTTLFPDVVSGDGFYADGSFIQHTYYAYTGGYGANLLVDTANLMYLLKGSTWEITNANQANVYQWIYKSYQHFLYKGAMMDMVRGREIVRYTSQDRDAGHFIIQGVIRLSQIAPAADALAFKQMIKAWIGAETAGGTSNTFYTDAPMNMIVLAKAIMNDGGITAASELVKYAQFPTMARAVQLRPGFGFGISMFSPKILNYEAANSENAKGWYTGLGMTYLYNNDLNQYSEDFWPTVDLYRLAGTTVTTDTYVASQFNTKNWVGGTDLLGLYGTTGMEMNVTATSKNAPVTTSTLAAKKSWFLFDDEIVALGAGITSTDAKAAETIVENRKLNSTGNNALTVNGTVQSASLGWSQALSSVNTIHLAGNTSGADIGYYFPTAPTVQAKREARTGNWKQIKTTGVTSGTNITKNYLSLALNHGGNANNQSYQYVILPGKTSAELTSYAGNPDITVLANTADVQAVKEMTLNVIGSNFWNDAIATVDFITSNKKASVMTKETSSALEISVSDPTQANTGTIQLELNRAATGTISADAGVTVTQLSPTIKLSVNVNAAKGKAFKAKLALTPAATTVIVDNADTSGVTLVGGWAIGTNLTNKYGVDYIHDGNVSHGLKSVTLTPTLTAAGTYNVYMWWPSHANRATNAQVDIVHEGITSTVTINEQEMGGQWNLLGTYDFAAGSGGYVKVRNDGANGYVTVDAVKFEPVP</sequence>
<dbReference type="Proteomes" id="UP000276128">
    <property type="component" value="Unassembled WGS sequence"/>
</dbReference>
<dbReference type="GO" id="GO:0005576">
    <property type="term" value="C:extracellular region"/>
    <property type="evidence" value="ECO:0007669"/>
    <property type="project" value="InterPro"/>
</dbReference>
<dbReference type="PANTHER" id="PTHR38481:SF1">
    <property type="entry name" value="HYALURONATE LYASE"/>
    <property type="match status" value="1"/>
</dbReference>